<keyword evidence="1" id="KW-0472">Membrane</keyword>
<dbReference type="AlphaFoldDB" id="A0A8S4G8F7"/>
<evidence type="ECO:0000313" key="3">
    <source>
        <dbReference type="Proteomes" id="UP000653454"/>
    </source>
</evidence>
<accession>A0A8S4G8F7</accession>
<evidence type="ECO:0000313" key="2">
    <source>
        <dbReference type="EMBL" id="CAG9137373.1"/>
    </source>
</evidence>
<dbReference type="EMBL" id="CAJHNJ030000219">
    <property type="protein sequence ID" value="CAG9137373.1"/>
    <property type="molecule type" value="Genomic_DNA"/>
</dbReference>
<evidence type="ECO:0000256" key="1">
    <source>
        <dbReference type="SAM" id="Phobius"/>
    </source>
</evidence>
<sequence length="70" mass="7449">MRLVVPGIVGDVRAVPALRVLGLVAAMALYLAMGAAVFQQIERPLELELEGAVHAAKQQFLMQHPAVSGE</sequence>
<gene>
    <name evidence="2" type="ORF">PLXY2_LOCUS15627</name>
</gene>
<organism evidence="2 3">
    <name type="scientific">Plutella xylostella</name>
    <name type="common">Diamondback moth</name>
    <name type="synonym">Plutella maculipennis</name>
    <dbReference type="NCBI Taxonomy" id="51655"/>
    <lineage>
        <taxon>Eukaryota</taxon>
        <taxon>Metazoa</taxon>
        <taxon>Ecdysozoa</taxon>
        <taxon>Arthropoda</taxon>
        <taxon>Hexapoda</taxon>
        <taxon>Insecta</taxon>
        <taxon>Pterygota</taxon>
        <taxon>Neoptera</taxon>
        <taxon>Endopterygota</taxon>
        <taxon>Lepidoptera</taxon>
        <taxon>Glossata</taxon>
        <taxon>Ditrysia</taxon>
        <taxon>Yponomeutoidea</taxon>
        <taxon>Plutellidae</taxon>
        <taxon>Plutella</taxon>
    </lineage>
</organism>
<dbReference type="Gene3D" id="1.10.287.70">
    <property type="match status" value="1"/>
</dbReference>
<keyword evidence="1" id="KW-0812">Transmembrane</keyword>
<keyword evidence="1" id="KW-1133">Transmembrane helix</keyword>
<reference evidence="2" key="1">
    <citation type="submission" date="2020-11" db="EMBL/GenBank/DDBJ databases">
        <authorList>
            <person name="Whiteford S."/>
        </authorList>
    </citation>
    <scope>NUCLEOTIDE SEQUENCE</scope>
</reference>
<protein>
    <submittedName>
        <fullName evidence="2">(diamondback moth) hypothetical protein</fullName>
    </submittedName>
</protein>
<keyword evidence="3" id="KW-1185">Reference proteome</keyword>
<name>A0A8S4G8F7_PLUXY</name>
<proteinExistence type="predicted"/>
<comment type="caution">
    <text evidence="2">The sequence shown here is derived from an EMBL/GenBank/DDBJ whole genome shotgun (WGS) entry which is preliminary data.</text>
</comment>
<feature type="transmembrane region" description="Helical" evidence="1">
    <location>
        <begin position="20"/>
        <end position="38"/>
    </location>
</feature>
<dbReference type="Proteomes" id="UP000653454">
    <property type="component" value="Unassembled WGS sequence"/>
</dbReference>